<accession>D8PRT2</accession>
<protein>
    <recommendedName>
        <fullName evidence="7">NAD(P)-binding protein</fullName>
    </recommendedName>
</protein>
<keyword evidence="3" id="KW-0560">Oxidoreductase</keyword>
<dbReference type="OMA" id="HPGYVIS"/>
<dbReference type="AlphaFoldDB" id="D8PRT2"/>
<keyword evidence="6" id="KW-1185">Reference proteome</keyword>
<dbReference type="VEuPathDB" id="FungiDB:SCHCODRAFT_02610653"/>
<evidence type="ECO:0008006" key="7">
    <source>
        <dbReference type="Google" id="ProtNLM"/>
    </source>
</evidence>
<dbReference type="InterPro" id="IPR020904">
    <property type="entry name" value="Sc_DH/Rdtase_CS"/>
</dbReference>
<dbReference type="PRINTS" id="PR00081">
    <property type="entry name" value="GDHRDH"/>
</dbReference>
<reference evidence="5 6" key="1">
    <citation type="journal article" date="2010" name="Nat. Biotechnol.">
        <title>Genome sequence of the model mushroom Schizophyllum commune.</title>
        <authorList>
            <person name="Ohm R.A."/>
            <person name="de Jong J.F."/>
            <person name="Lugones L.G."/>
            <person name="Aerts A."/>
            <person name="Kothe E."/>
            <person name="Stajich J.E."/>
            <person name="de Vries R.P."/>
            <person name="Record E."/>
            <person name="Levasseur A."/>
            <person name="Baker S.E."/>
            <person name="Bartholomew K.A."/>
            <person name="Coutinho P.M."/>
            <person name="Erdmann S."/>
            <person name="Fowler T.J."/>
            <person name="Gathman A.C."/>
            <person name="Lombard V."/>
            <person name="Henrissat B."/>
            <person name="Knabe N."/>
            <person name="Kuees U."/>
            <person name="Lilly W.W."/>
            <person name="Lindquist E."/>
            <person name="Lucas S."/>
            <person name="Magnuson J.K."/>
            <person name="Piumi F."/>
            <person name="Raudaskoski M."/>
            <person name="Salamov A."/>
            <person name="Schmutz J."/>
            <person name="Schwarze F.W.M.R."/>
            <person name="vanKuyk P.A."/>
            <person name="Horton J.S."/>
            <person name="Grigoriev I.V."/>
            <person name="Woesten H.A.B."/>
        </authorList>
    </citation>
    <scope>NUCLEOTIDE SEQUENCE [LARGE SCALE GENOMIC DNA]</scope>
    <source>
        <strain evidence="6">H4-8 / FGSC 9210</strain>
    </source>
</reference>
<dbReference type="Gene3D" id="3.40.50.720">
    <property type="entry name" value="NAD(P)-binding Rossmann-like Domain"/>
    <property type="match status" value="1"/>
</dbReference>
<evidence type="ECO:0000256" key="1">
    <source>
        <dbReference type="ARBA" id="ARBA00006484"/>
    </source>
</evidence>
<evidence type="ECO:0000256" key="4">
    <source>
        <dbReference type="RuleBase" id="RU000363"/>
    </source>
</evidence>
<dbReference type="HOGENOM" id="CLU_010194_9_0_1"/>
<dbReference type="InterPro" id="IPR036291">
    <property type="entry name" value="NAD(P)-bd_dom_sf"/>
</dbReference>
<dbReference type="Proteomes" id="UP000007431">
    <property type="component" value="Unassembled WGS sequence"/>
</dbReference>
<dbReference type="Pfam" id="PF00106">
    <property type="entry name" value="adh_short"/>
    <property type="match status" value="1"/>
</dbReference>
<evidence type="ECO:0000256" key="3">
    <source>
        <dbReference type="ARBA" id="ARBA00023002"/>
    </source>
</evidence>
<comment type="similarity">
    <text evidence="1 4">Belongs to the short-chain dehydrogenases/reductases (SDR) family.</text>
</comment>
<keyword evidence="2" id="KW-0521">NADP</keyword>
<dbReference type="InParanoid" id="D8PRT2"/>
<dbReference type="EMBL" id="GL377302">
    <property type="protein sequence ID" value="EFJ02540.1"/>
    <property type="molecule type" value="Genomic_DNA"/>
</dbReference>
<evidence type="ECO:0000256" key="2">
    <source>
        <dbReference type="ARBA" id="ARBA00022857"/>
    </source>
</evidence>
<dbReference type="eggNOG" id="KOG1208">
    <property type="taxonomic scope" value="Eukaryota"/>
</dbReference>
<dbReference type="GeneID" id="9594563"/>
<evidence type="ECO:0000313" key="6">
    <source>
        <dbReference type="Proteomes" id="UP000007431"/>
    </source>
</evidence>
<dbReference type="GO" id="GO:0016491">
    <property type="term" value="F:oxidoreductase activity"/>
    <property type="evidence" value="ECO:0007669"/>
    <property type="project" value="UniProtKB-KW"/>
</dbReference>
<dbReference type="SUPFAM" id="SSF51735">
    <property type="entry name" value="NAD(P)-binding Rossmann-fold domains"/>
    <property type="match status" value="1"/>
</dbReference>
<organism evidence="6">
    <name type="scientific">Schizophyllum commune (strain H4-8 / FGSC 9210)</name>
    <name type="common">Split gill fungus</name>
    <dbReference type="NCBI Taxonomy" id="578458"/>
    <lineage>
        <taxon>Eukaryota</taxon>
        <taxon>Fungi</taxon>
        <taxon>Dikarya</taxon>
        <taxon>Basidiomycota</taxon>
        <taxon>Agaricomycotina</taxon>
        <taxon>Agaricomycetes</taxon>
        <taxon>Agaricomycetidae</taxon>
        <taxon>Agaricales</taxon>
        <taxon>Schizophyllaceae</taxon>
        <taxon>Schizophyllum</taxon>
    </lineage>
</organism>
<dbReference type="PROSITE" id="PS00061">
    <property type="entry name" value="ADH_SHORT"/>
    <property type="match status" value="1"/>
</dbReference>
<dbReference type="RefSeq" id="XP_003037442.1">
    <property type="nucleotide sequence ID" value="XM_003037396.1"/>
</dbReference>
<proteinExistence type="inferred from homology"/>
<dbReference type="OrthoDB" id="1933717at2759"/>
<name>D8PRT2_SCHCM</name>
<dbReference type="KEGG" id="scm:SCHCO_02610653"/>
<dbReference type="InterPro" id="IPR002347">
    <property type="entry name" value="SDR_fam"/>
</dbReference>
<gene>
    <name evidence="5" type="ORF">SCHCODRAFT_231614</name>
</gene>
<sequence>MSRIFLVTGSNTGIGYEIVKQVASKDKSYTVYLTARSEDKAKEALASLQKEGVTNVKSVVLDITNVKTIASAKETIEKAEGKLDVLVNNAGNGFWDRDQDPRTTDISAVRDAIELNLIGLIQATTAFLPLLRKGSNPVILNVSTDMASQDYLSKLPSCPLHIAVAYNASKAAANSYTISLGKVLEAEGIKVNAATPGYTATKLNNFGTIHAGAKSVQEGAAILVPWALLDKNGPTGKFIWGDGTEHAW</sequence>
<dbReference type="PANTHER" id="PTHR43490">
    <property type="entry name" value="(+)-NEOMENTHOL DEHYDROGENASE"/>
    <property type="match status" value="1"/>
</dbReference>
<evidence type="ECO:0000313" key="5">
    <source>
        <dbReference type="EMBL" id="EFJ02540.1"/>
    </source>
</evidence>
<dbReference type="PANTHER" id="PTHR43490:SF99">
    <property type="entry name" value="SHORT-CHAIN DEHYDROGENASE_REDUCTASE"/>
    <property type="match status" value="1"/>
</dbReference>
<dbReference type="PRINTS" id="PR00080">
    <property type="entry name" value="SDRFAMILY"/>
</dbReference>